<keyword evidence="3" id="KW-1185">Reference proteome</keyword>
<gene>
    <name evidence="2" type="ORF">SLITO_v1c06350</name>
</gene>
<dbReference type="PATRIC" id="fig|216942.3.peg.644"/>
<evidence type="ECO:0000256" key="1">
    <source>
        <dbReference type="SAM" id="Phobius"/>
    </source>
</evidence>
<feature type="transmembrane region" description="Helical" evidence="1">
    <location>
        <begin position="12"/>
        <end position="43"/>
    </location>
</feature>
<keyword evidence="1" id="KW-0812">Transmembrane</keyword>
<dbReference type="EMBL" id="CP012357">
    <property type="protein sequence ID" value="AKX34264.1"/>
    <property type="molecule type" value="Genomic_DNA"/>
</dbReference>
<organism evidence="2 3">
    <name type="scientific">Spiroplasma litorale</name>
    <dbReference type="NCBI Taxonomy" id="216942"/>
    <lineage>
        <taxon>Bacteria</taxon>
        <taxon>Bacillati</taxon>
        <taxon>Mycoplasmatota</taxon>
        <taxon>Mollicutes</taxon>
        <taxon>Entomoplasmatales</taxon>
        <taxon>Spiroplasmataceae</taxon>
        <taxon>Spiroplasma</taxon>
    </lineage>
</organism>
<feature type="transmembrane region" description="Helical" evidence="1">
    <location>
        <begin position="63"/>
        <end position="84"/>
    </location>
</feature>
<reference evidence="2 3" key="1">
    <citation type="journal article" date="2015" name="Genome Announc.">
        <title>Complete Genome Sequence of Spiroplasma litorale TN-1T (DSM 21781), a Bacterium Isolated from a Green-Eyed Horsefly (Tabanus nigrovittatus).</title>
        <authorList>
            <person name="Lo W.S."/>
            <person name="Lai Y.C."/>
            <person name="Lien Y.W."/>
            <person name="Wang T.H."/>
            <person name="Kuo C.H."/>
        </authorList>
    </citation>
    <scope>NUCLEOTIDE SEQUENCE [LARGE SCALE GENOMIC DNA]</scope>
    <source>
        <strain evidence="2 3">TN-1</strain>
    </source>
</reference>
<keyword evidence="1" id="KW-0472">Membrane</keyword>
<sequence>MKKEKKYPNYLFLWFYYISIFIFVLLLYFLSILAISLFSSLIVIDFIEKLLINLKVNWTFETYMYIVSAITAFIFNLFLITFRISKVFKFINKIWISKNNFILFDVHFKLYEKEKELINKAKQFNSFNKNKLEEKILNIDNKIEVYLNKRLQIENKNIIKN</sequence>
<dbReference type="KEGG" id="sll:SLITO_v1c06350"/>
<accession>A0A0K1W1T2</accession>
<evidence type="ECO:0000313" key="3">
    <source>
        <dbReference type="Proteomes" id="UP000067476"/>
    </source>
</evidence>
<protein>
    <submittedName>
        <fullName evidence="2">Uncharacterized protein</fullName>
    </submittedName>
</protein>
<keyword evidence="1" id="KW-1133">Transmembrane helix</keyword>
<name>A0A0K1W1T2_9MOLU</name>
<dbReference type="AlphaFoldDB" id="A0A0K1W1T2"/>
<evidence type="ECO:0000313" key="2">
    <source>
        <dbReference type="EMBL" id="AKX34264.1"/>
    </source>
</evidence>
<proteinExistence type="predicted"/>
<dbReference type="Proteomes" id="UP000067476">
    <property type="component" value="Chromosome"/>
</dbReference>
<dbReference type="RefSeq" id="WP_075058364.1">
    <property type="nucleotide sequence ID" value="NZ_CP012357.1"/>
</dbReference>